<evidence type="ECO:0000256" key="4">
    <source>
        <dbReference type="SAM" id="MobiDB-lite"/>
    </source>
</evidence>
<dbReference type="PROSITE" id="PS50853">
    <property type="entry name" value="FN3"/>
    <property type="match status" value="1"/>
</dbReference>
<dbReference type="AlphaFoldDB" id="A0AAW0T0K3"/>
<feature type="region of interest" description="Disordered" evidence="4">
    <location>
        <begin position="1043"/>
        <end position="1069"/>
    </location>
</feature>
<evidence type="ECO:0000256" key="5">
    <source>
        <dbReference type="SAM" id="Phobius"/>
    </source>
</evidence>
<dbReference type="SMART" id="SM00408">
    <property type="entry name" value="IGc2"/>
    <property type="match status" value="3"/>
</dbReference>
<protein>
    <recommendedName>
        <fullName evidence="10">Nephrin</fullName>
    </recommendedName>
</protein>
<dbReference type="PANTHER" id="PTHR23278">
    <property type="entry name" value="SIDESTEP PROTEIN"/>
    <property type="match status" value="1"/>
</dbReference>
<dbReference type="InterPro" id="IPR036116">
    <property type="entry name" value="FN3_sf"/>
</dbReference>
<evidence type="ECO:0000259" key="7">
    <source>
        <dbReference type="PROSITE" id="PS50853"/>
    </source>
</evidence>
<feature type="compositionally biased region" description="Low complexity" evidence="4">
    <location>
        <begin position="985"/>
        <end position="1000"/>
    </location>
</feature>
<evidence type="ECO:0000259" key="6">
    <source>
        <dbReference type="PROSITE" id="PS50835"/>
    </source>
</evidence>
<dbReference type="InterPro" id="IPR003599">
    <property type="entry name" value="Ig_sub"/>
</dbReference>
<keyword evidence="5" id="KW-0812">Transmembrane</keyword>
<feature type="compositionally biased region" description="Polar residues" evidence="4">
    <location>
        <begin position="243"/>
        <end position="252"/>
    </location>
</feature>
<feature type="domain" description="Ig-like" evidence="6">
    <location>
        <begin position="733"/>
        <end position="824"/>
    </location>
</feature>
<feature type="region of interest" description="Disordered" evidence="4">
    <location>
        <begin position="976"/>
        <end position="1012"/>
    </location>
</feature>
<keyword evidence="3" id="KW-1015">Disulfide bond</keyword>
<dbReference type="InterPro" id="IPR003598">
    <property type="entry name" value="Ig_sub2"/>
</dbReference>
<dbReference type="Proteomes" id="UP001487740">
    <property type="component" value="Unassembled WGS sequence"/>
</dbReference>
<gene>
    <name evidence="8" type="ORF">O3P69_008123</name>
</gene>
<feature type="transmembrane region" description="Helical" evidence="5">
    <location>
        <begin position="938"/>
        <end position="962"/>
    </location>
</feature>
<dbReference type="SMART" id="SM00409">
    <property type="entry name" value="IG"/>
    <property type="match status" value="5"/>
</dbReference>
<feature type="region of interest" description="Disordered" evidence="4">
    <location>
        <begin position="223"/>
        <end position="252"/>
    </location>
</feature>
<dbReference type="PROSITE" id="PS50835">
    <property type="entry name" value="IG_LIKE"/>
    <property type="match status" value="4"/>
</dbReference>
<comment type="subcellular location">
    <subcellularLocation>
        <location evidence="1">Membrane</location>
        <topology evidence="1">Single-pass membrane protein</topology>
    </subcellularLocation>
</comment>
<dbReference type="GO" id="GO:0016020">
    <property type="term" value="C:membrane"/>
    <property type="evidence" value="ECO:0007669"/>
    <property type="project" value="UniProtKB-SubCell"/>
</dbReference>
<dbReference type="Gene3D" id="2.60.40.10">
    <property type="entry name" value="Immunoglobulins"/>
    <property type="match status" value="6"/>
</dbReference>
<dbReference type="EMBL" id="JARAKH010000041">
    <property type="protein sequence ID" value="KAK8380981.1"/>
    <property type="molecule type" value="Genomic_DNA"/>
</dbReference>
<dbReference type="InterPro" id="IPR007110">
    <property type="entry name" value="Ig-like_dom"/>
</dbReference>
<feature type="domain" description="Ig-like" evidence="6">
    <location>
        <begin position="636"/>
        <end position="722"/>
    </location>
</feature>
<proteinExistence type="predicted"/>
<feature type="compositionally biased region" description="Polar residues" evidence="4">
    <location>
        <begin position="1059"/>
        <end position="1069"/>
    </location>
</feature>
<keyword evidence="2 5" id="KW-0472">Membrane</keyword>
<evidence type="ECO:0000256" key="1">
    <source>
        <dbReference type="ARBA" id="ARBA00004167"/>
    </source>
</evidence>
<reference evidence="8 9" key="1">
    <citation type="submission" date="2023-03" db="EMBL/GenBank/DDBJ databases">
        <title>High-quality genome of Scylla paramamosain provides insights in environmental adaptation.</title>
        <authorList>
            <person name="Zhang L."/>
        </authorList>
    </citation>
    <scope>NUCLEOTIDE SEQUENCE [LARGE SCALE GENOMIC DNA]</scope>
    <source>
        <strain evidence="8">LZ_2023a</strain>
        <tissue evidence="8">Muscle</tissue>
    </source>
</reference>
<evidence type="ECO:0000313" key="8">
    <source>
        <dbReference type="EMBL" id="KAK8380981.1"/>
    </source>
</evidence>
<dbReference type="InterPro" id="IPR013783">
    <property type="entry name" value="Ig-like_fold"/>
</dbReference>
<accession>A0AAW0T0K3</accession>
<dbReference type="InterPro" id="IPR013162">
    <property type="entry name" value="CD80_C2-set"/>
</dbReference>
<feature type="compositionally biased region" description="Acidic residues" evidence="4">
    <location>
        <begin position="230"/>
        <end position="240"/>
    </location>
</feature>
<keyword evidence="9" id="KW-1185">Reference proteome</keyword>
<dbReference type="InterPro" id="IPR036179">
    <property type="entry name" value="Ig-like_dom_sf"/>
</dbReference>
<organism evidence="8 9">
    <name type="scientific">Scylla paramamosain</name>
    <name type="common">Mud crab</name>
    <dbReference type="NCBI Taxonomy" id="85552"/>
    <lineage>
        <taxon>Eukaryota</taxon>
        <taxon>Metazoa</taxon>
        <taxon>Ecdysozoa</taxon>
        <taxon>Arthropoda</taxon>
        <taxon>Crustacea</taxon>
        <taxon>Multicrustacea</taxon>
        <taxon>Malacostraca</taxon>
        <taxon>Eumalacostraca</taxon>
        <taxon>Eucarida</taxon>
        <taxon>Decapoda</taxon>
        <taxon>Pleocyemata</taxon>
        <taxon>Brachyura</taxon>
        <taxon>Eubrachyura</taxon>
        <taxon>Portunoidea</taxon>
        <taxon>Portunidae</taxon>
        <taxon>Portuninae</taxon>
        <taxon>Scylla</taxon>
    </lineage>
</organism>
<evidence type="ECO:0008006" key="10">
    <source>
        <dbReference type="Google" id="ProtNLM"/>
    </source>
</evidence>
<sequence>MEPPVGELYSVFHAYKQETSPLPQLKQGCVHHNATPPRLQIVPTLRLIAEVDGMGLPVRMRGHRTLAVHEVRACSVRSRQHRSGGGPARLAVLSVHQSCSFKVVDVSVMDESPFRCHPGEGRCDEKTSLTRARHAVHTAALSSLVQAVGSLLTSAVKGEEERKAERLTGRRAGLADSPPHARHKTDGLGGSVAESGGKFPRRLCEGRRPEMVGGGRWIALRRREERREVEEEEEEEEEEEQQKWTQAETQQSVDKKVSYSSCRYHALPLSAGASPALHREQLPHPSRYFNWTRREFLRHAKTRSWRNAGETRRLRKAARSDMRRMCQVTAQLNGTRNFRLDLREGEGRKEMIDPSMRTRLKPDPSGARLTLDPARGSDTATYKCRVDFEVSPTRSTLVTLTVYVVPSRLVLLDSGSNPVHGGVLRSLIEGDPLTLYCIASGGRPPPEVTWWKGTQLLSNRSVTVGEDGTLLASHEEGDEQVLTMGVGVGVRYVRTVLNIPALTRDYARANITCRASNNNITEPLRASLFLELYTRPTSVVIKAPADPLVEGRKTRLECVAAGAYPSAVISWDMTIAGRSKLLKSTSLRLGDVTSSWLPLVPEASDHGATLTCRAHNPNIPGHAATTSTVLQITFAPRVTLKLGYNLDTRPVTEGEDVFFECEVASNPPPLTVTWYKDGEEVKHDMRAGVLVSGNNLVLQMVRRVSAGNYTCAATNTLTTTASNSVVLDIKYLPVCVDGPQSVVVAEGEDVRLTCRVDAKPEDDLRFTWYFNNTLDTVEVERHRVQVRPGLSYLDYTPRSSRDYGSLACWATNTVGTQADPCQFTVLEAGPPERVESCDLVNLTGGTLEVKCSPGHDGGLPQWFIGRVYDAISHKLLATMEETTPRFQMSGLTPGHDYVITITAVNSKGASEPQEIDAIRLKVAEKRMGEVSSPGVSPLVGVFLGLVGGFVGLLLLAISFTLIRSYRCRCLVAGSDGTRENDGDGASSHAPAAKASPTSHPLDTRPGPDVLLSASSRALPLPSHGTTPRARLVTSYCGVDARGSGGEVVTSGEGGDEGQLSWSRRMSSSV</sequence>
<dbReference type="CDD" id="cd00063">
    <property type="entry name" value="FN3"/>
    <property type="match status" value="1"/>
</dbReference>
<evidence type="ECO:0000256" key="2">
    <source>
        <dbReference type="ARBA" id="ARBA00023136"/>
    </source>
</evidence>
<feature type="domain" description="Ig-like" evidence="6">
    <location>
        <begin position="406"/>
        <end position="529"/>
    </location>
</feature>
<name>A0AAW0T0K3_SCYPA</name>
<feature type="compositionally biased region" description="Basic and acidic residues" evidence="4">
    <location>
        <begin position="157"/>
        <end position="168"/>
    </location>
</feature>
<feature type="domain" description="Ig-like" evidence="6">
    <location>
        <begin position="536"/>
        <end position="633"/>
    </location>
</feature>
<dbReference type="PANTHER" id="PTHR23278:SF19">
    <property type="entry name" value="OBSCURIN"/>
    <property type="match status" value="1"/>
</dbReference>
<feature type="domain" description="Fibronectin type-III" evidence="7">
    <location>
        <begin position="830"/>
        <end position="923"/>
    </location>
</feature>
<feature type="region of interest" description="Disordered" evidence="4">
    <location>
        <begin position="156"/>
        <end position="206"/>
    </location>
</feature>
<dbReference type="InterPro" id="IPR003961">
    <property type="entry name" value="FN3_dom"/>
</dbReference>
<comment type="caution">
    <text evidence="8">The sequence shown here is derived from an EMBL/GenBank/DDBJ whole genome shotgun (WGS) entry which is preliminary data.</text>
</comment>
<dbReference type="Pfam" id="PF13927">
    <property type="entry name" value="Ig_3"/>
    <property type="match status" value="2"/>
</dbReference>
<keyword evidence="5" id="KW-1133">Transmembrane helix</keyword>
<evidence type="ECO:0000256" key="3">
    <source>
        <dbReference type="ARBA" id="ARBA00023157"/>
    </source>
</evidence>
<dbReference type="Pfam" id="PF08205">
    <property type="entry name" value="C2-set_2"/>
    <property type="match status" value="2"/>
</dbReference>
<evidence type="ECO:0000313" key="9">
    <source>
        <dbReference type="Proteomes" id="UP001487740"/>
    </source>
</evidence>
<dbReference type="SUPFAM" id="SSF49265">
    <property type="entry name" value="Fibronectin type III"/>
    <property type="match status" value="1"/>
</dbReference>
<dbReference type="SUPFAM" id="SSF48726">
    <property type="entry name" value="Immunoglobulin"/>
    <property type="match status" value="5"/>
</dbReference>